<dbReference type="AlphaFoldDB" id="A0AAV2ISB2"/>
<keyword evidence="2" id="KW-1185">Reference proteome</keyword>
<protein>
    <submittedName>
        <fullName evidence="1">Uncharacterized protein</fullName>
    </submittedName>
</protein>
<sequence length="132" mass="14313">MDVASRTISNGDVLGYALGCTAVSICVKVAHLSHAKLLAVVWGVSSRQIPPWFCVVPVQDVAVYNPHNPSSIQVVAPPSVDGHHYSVASYVKPFALYPGILLICTRPANNLWTPPKIYKQLFATEEDWNGGI</sequence>
<proteinExistence type="predicted"/>
<organism evidence="1 2">
    <name type="scientific">Knipowitschia caucasica</name>
    <name type="common">Caucasian dwarf goby</name>
    <name type="synonym">Pomatoschistus caucasicus</name>
    <dbReference type="NCBI Taxonomy" id="637954"/>
    <lineage>
        <taxon>Eukaryota</taxon>
        <taxon>Metazoa</taxon>
        <taxon>Chordata</taxon>
        <taxon>Craniata</taxon>
        <taxon>Vertebrata</taxon>
        <taxon>Euteleostomi</taxon>
        <taxon>Actinopterygii</taxon>
        <taxon>Neopterygii</taxon>
        <taxon>Teleostei</taxon>
        <taxon>Neoteleostei</taxon>
        <taxon>Acanthomorphata</taxon>
        <taxon>Gobiaria</taxon>
        <taxon>Gobiiformes</taxon>
        <taxon>Gobioidei</taxon>
        <taxon>Gobiidae</taxon>
        <taxon>Gobiinae</taxon>
        <taxon>Knipowitschia</taxon>
    </lineage>
</organism>
<evidence type="ECO:0000313" key="1">
    <source>
        <dbReference type="EMBL" id="CAL1568052.1"/>
    </source>
</evidence>
<reference evidence="1 2" key="1">
    <citation type="submission" date="2024-04" db="EMBL/GenBank/DDBJ databases">
        <authorList>
            <person name="Waldvogel A.-M."/>
            <person name="Schoenle A."/>
        </authorList>
    </citation>
    <scope>NUCLEOTIDE SEQUENCE [LARGE SCALE GENOMIC DNA]</scope>
</reference>
<dbReference type="Proteomes" id="UP001497482">
    <property type="component" value="Chromosome 1"/>
</dbReference>
<evidence type="ECO:0000313" key="2">
    <source>
        <dbReference type="Proteomes" id="UP001497482"/>
    </source>
</evidence>
<accession>A0AAV2ISB2</accession>
<name>A0AAV2ISB2_KNICA</name>
<dbReference type="EMBL" id="OZ035823">
    <property type="protein sequence ID" value="CAL1568052.1"/>
    <property type="molecule type" value="Genomic_DNA"/>
</dbReference>
<gene>
    <name evidence="1" type="ORF">KC01_LOCUS746</name>
</gene>